<dbReference type="GO" id="GO:0009245">
    <property type="term" value="P:lipid A biosynthetic process"/>
    <property type="evidence" value="ECO:0007669"/>
    <property type="project" value="UniProtKB-UniRule"/>
</dbReference>
<dbReference type="EMBL" id="CP047588">
    <property type="protein sequence ID" value="QIE01965.1"/>
    <property type="molecule type" value="Genomic_DNA"/>
</dbReference>
<keyword evidence="5 9" id="KW-0441">Lipid A biosynthesis</keyword>
<dbReference type="AlphaFoldDB" id="A0A6C1FGE1"/>
<keyword evidence="3 9" id="KW-0963">Cytoplasm</keyword>
<protein>
    <recommendedName>
        <fullName evidence="9">3-hydroxyacyl-[acyl-carrier-protein] dehydratase FabZ</fullName>
        <ecNumber evidence="9">4.2.1.59</ecNumber>
    </recommendedName>
    <alternativeName>
        <fullName evidence="9">(3R)-hydroxymyristoyl-[acyl-carrier-protein] dehydratase</fullName>
        <shortName evidence="9">(3R)-hydroxymyristoyl-ACP dehydrase</shortName>
    </alternativeName>
    <alternativeName>
        <fullName evidence="9">Beta-hydroxyacyl-ACP dehydratase</fullName>
    </alternativeName>
</protein>
<reference evidence="10 11" key="1">
    <citation type="submission" date="2020-01" db="EMBL/GenBank/DDBJ databases">
        <title>Complete genome of Buchnera aphidicola isolated from Chaitophorus populeti.</title>
        <authorList>
            <person name="Park J."/>
            <person name="Xi H."/>
        </authorList>
    </citation>
    <scope>NUCLEOTIDE SEQUENCE [LARGE SCALE GENOMIC DNA]</scope>
    <source>
        <strain evidence="10 11">UsonBac</strain>
    </source>
</reference>
<dbReference type="NCBIfam" id="TIGR01750">
    <property type="entry name" value="fabZ"/>
    <property type="match status" value="1"/>
</dbReference>
<comment type="function">
    <text evidence="8 9">Involved in unsaturated fatty acids biosynthesis. Catalyzes the dehydration of short chain beta-hydroxyacyl-ACPs and long chain saturated and unsaturated beta-hydroxyacyl-ACPs.</text>
</comment>
<evidence type="ECO:0000313" key="11">
    <source>
        <dbReference type="Proteomes" id="UP000502958"/>
    </source>
</evidence>
<dbReference type="PANTHER" id="PTHR30272:SF1">
    <property type="entry name" value="3-HYDROXYACYL-[ACYL-CARRIER-PROTEIN] DEHYDRATASE"/>
    <property type="match status" value="1"/>
</dbReference>
<accession>A0A6C1FGE1</accession>
<name>A0A6C1FGE1_BUCUN</name>
<comment type="similarity">
    <text evidence="2 9">Belongs to the thioester dehydratase family. FabZ subfamily.</text>
</comment>
<comment type="catalytic activity">
    <reaction evidence="9">
        <text>a (3R)-hydroxyacyl-[ACP] = a (2E)-enoyl-[ACP] + H2O</text>
        <dbReference type="Rhea" id="RHEA:13097"/>
        <dbReference type="Rhea" id="RHEA-COMP:9925"/>
        <dbReference type="Rhea" id="RHEA-COMP:9945"/>
        <dbReference type="ChEBI" id="CHEBI:15377"/>
        <dbReference type="ChEBI" id="CHEBI:78784"/>
        <dbReference type="ChEBI" id="CHEBI:78827"/>
        <dbReference type="EC" id="4.2.1.59"/>
    </reaction>
</comment>
<keyword evidence="4 9" id="KW-0444">Lipid biosynthesis</keyword>
<dbReference type="Pfam" id="PF07977">
    <property type="entry name" value="FabA"/>
    <property type="match status" value="1"/>
</dbReference>
<dbReference type="Proteomes" id="UP000502958">
    <property type="component" value="Chromosome"/>
</dbReference>
<gene>
    <name evidence="9 10" type="primary">fabZ</name>
    <name evidence="10" type="ORF">GUU85_01105</name>
</gene>
<dbReference type="GO" id="GO:0005737">
    <property type="term" value="C:cytoplasm"/>
    <property type="evidence" value="ECO:0007669"/>
    <property type="project" value="UniProtKB-SubCell"/>
</dbReference>
<dbReference type="PANTHER" id="PTHR30272">
    <property type="entry name" value="3-HYDROXYACYL-[ACYL-CARRIER-PROTEIN] DEHYDRATASE"/>
    <property type="match status" value="1"/>
</dbReference>
<dbReference type="NCBIfam" id="NF000582">
    <property type="entry name" value="PRK00006.1"/>
    <property type="match status" value="1"/>
</dbReference>
<feature type="active site" evidence="9">
    <location>
        <position position="54"/>
    </location>
</feature>
<evidence type="ECO:0000256" key="8">
    <source>
        <dbReference type="ARBA" id="ARBA00025049"/>
    </source>
</evidence>
<keyword evidence="6 9" id="KW-0443">Lipid metabolism</keyword>
<dbReference type="InterPro" id="IPR010084">
    <property type="entry name" value="FabZ"/>
</dbReference>
<proteinExistence type="inferred from homology"/>
<dbReference type="CDD" id="cd01288">
    <property type="entry name" value="FabZ"/>
    <property type="match status" value="1"/>
</dbReference>
<dbReference type="RefSeq" id="WP_163119180.1">
    <property type="nucleotide sequence ID" value="NZ_CP047588.1"/>
</dbReference>
<dbReference type="HAMAP" id="MF_00406">
    <property type="entry name" value="FabZ"/>
    <property type="match status" value="1"/>
</dbReference>
<dbReference type="GO" id="GO:0006633">
    <property type="term" value="P:fatty acid biosynthetic process"/>
    <property type="evidence" value="ECO:0007669"/>
    <property type="project" value="UniProtKB-UniRule"/>
</dbReference>
<dbReference type="GO" id="GO:0016020">
    <property type="term" value="C:membrane"/>
    <property type="evidence" value="ECO:0007669"/>
    <property type="project" value="GOC"/>
</dbReference>
<comment type="subcellular location">
    <subcellularLocation>
        <location evidence="1 9">Cytoplasm</location>
    </subcellularLocation>
</comment>
<sequence>MNEQCDILNINKIFDILPHRYPFLLVDRILNVKNFKSLQAIKNCTMNEPHFQGHFIKEPIFPGVLIIESMVQASGILIYKSTGQLNINKLYYFVGIDNARFKKVVIPGDQIIINVTFLQFKRNLLVFKNTATVDKQIICQSKIIFAKKNIVI</sequence>
<evidence type="ECO:0000256" key="4">
    <source>
        <dbReference type="ARBA" id="ARBA00022516"/>
    </source>
</evidence>
<evidence type="ECO:0000256" key="9">
    <source>
        <dbReference type="HAMAP-Rule" id="MF_00406"/>
    </source>
</evidence>
<evidence type="ECO:0000256" key="3">
    <source>
        <dbReference type="ARBA" id="ARBA00022490"/>
    </source>
</evidence>
<evidence type="ECO:0000256" key="1">
    <source>
        <dbReference type="ARBA" id="ARBA00004496"/>
    </source>
</evidence>
<evidence type="ECO:0000256" key="7">
    <source>
        <dbReference type="ARBA" id="ARBA00023239"/>
    </source>
</evidence>
<evidence type="ECO:0000256" key="2">
    <source>
        <dbReference type="ARBA" id="ARBA00009174"/>
    </source>
</evidence>
<evidence type="ECO:0000256" key="5">
    <source>
        <dbReference type="ARBA" id="ARBA00022556"/>
    </source>
</evidence>
<dbReference type="InterPro" id="IPR029069">
    <property type="entry name" value="HotDog_dom_sf"/>
</dbReference>
<keyword evidence="7 9" id="KW-0456">Lyase</keyword>
<dbReference type="FunFam" id="3.10.129.10:FF:000001">
    <property type="entry name" value="3-hydroxyacyl-[acyl-carrier-protein] dehydratase FabZ"/>
    <property type="match status" value="1"/>
</dbReference>
<dbReference type="InterPro" id="IPR013114">
    <property type="entry name" value="FabA_FabZ"/>
</dbReference>
<evidence type="ECO:0000313" key="10">
    <source>
        <dbReference type="EMBL" id="QIE01965.1"/>
    </source>
</evidence>
<evidence type="ECO:0000256" key="6">
    <source>
        <dbReference type="ARBA" id="ARBA00023098"/>
    </source>
</evidence>
<dbReference type="GO" id="GO:0019171">
    <property type="term" value="F:(3R)-hydroxyacyl-[acyl-carrier-protein] dehydratase activity"/>
    <property type="evidence" value="ECO:0007669"/>
    <property type="project" value="UniProtKB-EC"/>
</dbReference>
<dbReference type="EC" id="4.2.1.59" evidence="9"/>
<dbReference type="Gene3D" id="3.10.129.10">
    <property type="entry name" value="Hotdog Thioesterase"/>
    <property type="match status" value="1"/>
</dbReference>
<dbReference type="SUPFAM" id="SSF54637">
    <property type="entry name" value="Thioesterase/thiol ester dehydrase-isomerase"/>
    <property type="match status" value="1"/>
</dbReference>
<organism evidence="10 11">
    <name type="scientific">Buchnera aphidicola subsp. Uroleucon sonchi</name>
    <dbReference type="NCBI Taxonomy" id="118118"/>
    <lineage>
        <taxon>Bacteria</taxon>
        <taxon>Pseudomonadati</taxon>
        <taxon>Pseudomonadota</taxon>
        <taxon>Gammaproteobacteria</taxon>
        <taxon>Enterobacterales</taxon>
        <taxon>Erwiniaceae</taxon>
        <taxon>Buchnera</taxon>
    </lineage>
</organism>